<dbReference type="GO" id="GO:0016567">
    <property type="term" value="P:protein ubiquitination"/>
    <property type="evidence" value="ECO:0007669"/>
    <property type="project" value="TreeGrafter"/>
</dbReference>
<dbReference type="PANTHER" id="PTHR15710">
    <property type="entry name" value="E3 UBIQUITIN-PROTEIN LIGASE PRAJA"/>
    <property type="match status" value="1"/>
</dbReference>
<evidence type="ECO:0000256" key="1">
    <source>
        <dbReference type="ARBA" id="ARBA00000900"/>
    </source>
</evidence>
<evidence type="ECO:0000256" key="6">
    <source>
        <dbReference type="ARBA" id="ARBA00022786"/>
    </source>
</evidence>
<evidence type="ECO:0000259" key="10">
    <source>
        <dbReference type="PROSITE" id="PS50089"/>
    </source>
</evidence>
<keyword evidence="12" id="KW-1185">Reference proteome</keyword>
<dbReference type="EMBL" id="SPHZ02000005">
    <property type="protein sequence ID" value="KAF0917511.1"/>
    <property type="molecule type" value="Genomic_DNA"/>
</dbReference>
<dbReference type="Pfam" id="PF13639">
    <property type="entry name" value="zf-RING_2"/>
    <property type="match status" value="1"/>
</dbReference>
<sequence length="333" mass="34601">MAEEAAAGGWYWCHMCASAVSAVAAAEGEVEIKCPYCHSGFLEEMETARGAAAAVATDGGGDRDGTDSGAGGAISVWAPIIDGMVGGDPVRRRRSRRHADASTDGGYHREMDHFDFSERRRRTVALLLLLQEFRERQLQCLESASAGGGGGSLDVEGVALADYFLGPGLDALMQRLGDGDAGRQGTLPTKKEAVEAIPTVEVTAVDDSAAACAVCLQDYAAGERAMEMPCRHRFHGKCIVPWLEMHSSCPVCRFQLPTDDDPNKGACGSGTHSGNADDGRAGAAVGNAAGVNASRLPAARQRLSSLFSQPGPSPSSAAPTASTSGSSSQHCDD</sequence>
<evidence type="ECO:0000256" key="9">
    <source>
        <dbReference type="SAM" id="MobiDB-lite"/>
    </source>
</evidence>
<evidence type="ECO:0000256" key="4">
    <source>
        <dbReference type="ARBA" id="ARBA00022723"/>
    </source>
</evidence>
<evidence type="ECO:0000256" key="3">
    <source>
        <dbReference type="ARBA" id="ARBA00022679"/>
    </source>
</evidence>
<accession>A0A6G1DYM0</accession>
<dbReference type="SUPFAM" id="SSF57850">
    <property type="entry name" value="RING/U-box"/>
    <property type="match status" value="1"/>
</dbReference>
<evidence type="ECO:0000256" key="7">
    <source>
        <dbReference type="ARBA" id="ARBA00022833"/>
    </source>
</evidence>
<dbReference type="Proteomes" id="UP000479710">
    <property type="component" value="Unassembled WGS sequence"/>
</dbReference>
<reference evidence="11 12" key="1">
    <citation type="submission" date="2019-11" db="EMBL/GenBank/DDBJ databases">
        <title>Whole genome sequence of Oryza granulata.</title>
        <authorList>
            <person name="Li W."/>
        </authorList>
    </citation>
    <scope>NUCLEOTIDE SEQUENCE [LARGE SCALE GENOMIC DNA]</scope>
    <source>
        <strain evidence="12">cv. Menghai</strain>
        <tissue evidence="11">Leaf</tissue>
    </source>
</reference>
<dbReference type="InterPro" id="IPR039525">
    <property type="entry name" value="RNF126-like_zinc-ribbon"/>
</dbReference>
<evidence type="ECO:0000256" key="8">
    <source>
        <dbReference type="PROSITE-ProRule" id="PRU00175"/>
    </source>
</evidence>
<dbReference type="PROSITE" id="PS50089">
    <property type="entry name" value="ZF_RING_2"/>
    <property type="match status" value="1"/>
</dbReference>
<evidence type="ECO:0000256" key="2">
    <source>
        <dbReference type="ARBA" id="ARBA00012483"/>
    </source>
</evidence>
<protein>
    <recommendedName>
        <fullName evidence="2">RING-type E3 ubiquitin transferase</fullName>
        <ecNumber evidence="2">2.3.2.27</ecNumber>
    </recommendedName>
</protein>
<dbReference type="InterPro" id="IPR013083">
    <property type="entry name" value="Znf_RING/FYVE/PHD"/>
</dbReference>
<dbReference type="Pfam" id="PF14369">
    <property type="entry name" value="Zn_ribbon_19"/>
    <property type="match status" value="1"/>
</dbReference>
<keyword evidence="6" id="KW-0833">Ubl conjugation pathway</keyword>
<organism evidence="11 12">
    <name type="scientific">Oryza meyeriana var. granulata</name>
    <dbReference type="NCBI Taxonomy" id="110450"/>
    <lineage>
        <taxon>Eukaryota</taxon>
        <taxon>Viridiplantae</taxon>
        <taxon>Streptophyta</taxon>
        <taxon>Embryophyta</taxon>
        <taxon>Tracheophyta</taxon>
        <taxon>Spermatophyta</taxon>
        <taxon>Magnoliopsida</taxon>
        <taxon>Liliopsida</taxon>
        <taxon>Poales</taxon>
        <taxon>Poaceae</taxon>
        <taxon>BOP clade</taxon>
        <taxon>Oryzoideae</taxon>
        <taxon>Oryzeae</taxon>
        <taxon>Oryzinae</taxon>
        <taxon>Oryza</taxon>
        <taxon>Oryza meyeriana</taxon>
    </lineage>
</organism>
<comment type="catalytic activity">
    <reaction evidence="1">
        <text>S-ubiquitinyl-[E2 ubiquitin-conjugating enzyme]-L-cysteine + [acceptor protein]-L-lysine = [E2 ubiquitin-conjugating enzyme]-L-cysteine + N(6)-ubiquitinyl-[acceptor protein]-L-lysine.</text>
        <dbReference type="EC" id="2.3.2.27"/>
    </reaction>
</comment>
<keyword evidence="4" id="KW-0479">Metal-binding</keyword>
<feature type="compositionally biased region" description="Basic and acidic residues" evidence="9">
    <location>
        <begin position="98"/>
        <end position="109"/>
    </location>
</feature>
<dbReference type="FunFam" id="3.30.40.10:FF:000022">
    <property type="entry name" value="E3 ubiquitin-protein ligase RING1-like"/>
    <property type="match status" value="1"/>
</dbReference>
<evidence type="ECO:0000313" key="12">
    <source>
        <dbReference type="Proteomes" id="UP000479710"/>
    </source>
</evidence>
<gene>
    <name evidence="11" type="ORF">E2562_020621</name>
</gene>
<dbReference type="PANTHER" id="PTHR15710:SF210">
    <property type="entry name" value="RING-TYPE E3 UBIQUITIN TRANSFERASE"/>
    <property type="match status" value="1"/>
</dbReference>
<dbReference type="GO" id="GO:0061630">
    <property type="term" value="F:ubiquitin protein ligase activity"/>
    <property type="evidence" value="ECO:0007669"/>
    <property type="project" value="UniProtKB-EC"/>
</dbReference>
<keyword evidence="7" id="KW-0862">Zinc</keyword>
<dbReference type="OrthoDB" id="21204at2759"/>
<dbReference type="SMART" id="SM00184">
    <property type="entry name" value="RING"/>
    <property type="match status" value="1"/>
</dbReference>
<dbReference type="AlphaFoldDB" id="A0A6G1DYM0"/>
<dbReference type="InterPro" id="IPR001841">
    <property type="entry name" value="Znf_RING"/>
</dbReference>
<dbReference type="Gene3D" id="3.30.40.10">
    <property type="entry name" value="Zinc/RING finger domain, C3HC4 (zinc finger)"/>
    <property type="match status" value="1"/>
</dbReference>
<dbReference type="CDD" id="cd16454">
    <property type="entry name" value="RING-H2_PA-TM-RING"/>
    <property type="match status" value="1"/>
</dbReference>
<dbReference type="GO" id="GO:0005737">
    <property type="term" value="C:cytoplasm"/>
    <property type="evidence" value="ECO:0007669"/>
    <property type="project" value="TreeGrafter"/>
</dbReference>
<feature type="compositionally biased region" description="Low complexity" evidence="9">
    <location>
        <begin position="308"/>
        <end position="333"/>
    </location>
</feature>
<evidence type="ECO:0000313" key="11">
    <source>
        <dbReference type="EMBL" id="KAF0917511.1"/>
    </source>
</evidence>
<feature type="region of interest" description="Disordered" evidence="9">
    <location>
        <begin position="88"/>
        <end position="109"/>
    </location>
</feature>
<dbReference type="EC" id="2.3.2.27" evidence="2"/>
<feature type="region of interest" description="Disordered" evidence="9">
    <location>
        <begin position="300"/>
        <end position="333"/>
    </location>
</feature>
<comment type="caution">
    <text evidence="11">The sequence shown here is derived from an EMBL/GenBank/DDBJ whole genome shotgun (WGS) entry which is preliminary data.</text>
</comment>
<keyword evidence="5 8" id="KW-0863">Zinc-finger</keyword>
<proteinExistence type="predicted"/>
<feature type="domain" description="RING-type" evidence="10">
    <location>
        <begin position="212"/>
        <end position="253"/>
    </location>
</feature>
<dbReference type="GO" id="GO:0008270">
    <property type="term" value="F:zinc ion binding"/>
    <property type="evidence" value="ECO:0007669"/>
    <property type="project" value="UniProtKB-KW"/>
</dbReference>
<evidence type="ECO:0000256" key="5">
    <source>
        <dbReference type="ARBA" id="ARBA00022771"/>
    </source>
</evidence>
<keyword evidence="3" id="KW-0808">Transferase</keyword>
<name>A0A6G1DYM0_9ORYZ</name>